<dbReference type="Proteomes" id="UP000186817">
    <property type="component" value="Unassembled WGS sequence"/>
</dbReference>
<gene>
    <name evidence="2" type="ORF">AK812_SmicGene1097</name>
</gene>
<sequence>MDALETTSRSVEGPVKRSGDAWPTRPWSQVFELGAPLAGDGPGKDPLVCEDTEDGNRRVPCFDFSTVKCKAFTPQRCNCDAVLPICLTSSGRSSLASAIRNVMYTCCARPGHALDFGMNESVTLTTTAPPSNRYLWQANPNSKCFGKGKSTIGDFTLQECKRRCEDDVLRPEDPRTTNGTSLKAANKEFEVCDSIRFQPHTFNASAFEHTGTCSFIYETDVESCEPASGTLTFFRVNETGIELPSTTTESPSTTLNSSEVEKILNHSAETSQ</sequence>
<reference evidence="2 3" key="1">
    <citation type="submission" date="2016-02" db="EMBL/GenBank/DDBJ databases">
        <title>Genome analysis of coral dinoflagellate symbionts highlights evolutionary adaptations to a symbiotic lifestyle.</title>
        <authorList>
            <person name="Aranda M."/>
            <person name="Li Y."/>
            <person name="Liew Y.J."/>
            <person name="Baumgarten S."/>
            <person name="Simakov O."/>
            <person name="Wilson M."/>
            <person name="Piel J."/>
            <person name="Ashoor H."/>
            <person name="Bougouffa S."/>
            <person name="Bajic V.B."/>
            <person name="Ryu T."/>
            <person name="Ravasi T."/>
            <person name="Bayer T."/>
            <person name="Micklem G."/>
            <person name="Kim H."/>
            <person name="Bhak J."/>
            <person name="Lajeunesse T.C."/>
            <person name="Voolstra C.R."/>
        </authorList>
    </citation>
    <scope>NUCLEOTIDE SEQUENCE [LARGE SCALE GENOMIC DNA]</scope>
    <source>
        <strain evidence="2 3">CCMP2467</strain>
    </source>
</reference>
<feature type="region of interest" description="Disordered" evidence="1">
    <location>
        <begin position="1"/>
        <end position="23"/>
    </location>
</feature>
<comment type="caution">
    <text evidence="2">The sequence shown here is derived from an EMBL/GenBank/DDBJ whole genome shotgun (WGS) entry which is preliminary data.</text>
</comment>
<dbReference type="OrthoDB" id="406113at2759"/>
<keyword evidence="3" id="KW-1185">Reference proteome</keyword>
<feature type="compositionally biased region" description="Polar residues" evidence="1">
    <location>
        <begin position="1"/>
        <end position="10"/>
    </location>
</feature>
<accession>A0A1Q9F4W1</accession>
<evidence type="ECO:0000313" key="3">
    <source>
        <dbReference type="Proteomes" id="UP000186817"/>
    </source>
</evidence>
<evidence type="ECO:0000313" key="2">
    <source>
        <dbReference type="EMBL" id="OLQ14734.1"/>
    </source>
</evidence>
<name>A0A1Q9F4W1_SYMMI</name>
<protein>
    <submittedName>
        <fullName evidence="2">Uncharacterized protein</fullName>
    </submittedName>
</protein>
<organism evidence="2 3">
    <name type="scientific">Symbiodinium microadriaticum</name>
    <name type="common">Dinoflagellate</name>
    <name type="synonym">Zooxanthella microadriatica</name>
    <dbReference type="NCBI Taxonomy" id="2951"/>
    <lineage>
        <taxon>Eukaryota</taxon>
        <taxon>Sar</taxon>
        <taxon>Alveolata</taxon>
        <taxon>Dinophyceae</taxon>
        <taxon>Suessiales</taxon>
        <taxon>Symbiodiniaceae</taxon>
        <taxon>Symbiodinium</taxon>
    </lineage>
</organism>
<proteinExistence type="predicted"/>
<evidence type="ECO:0000256" key="1">
    <source>
        <dbReference type="SAM" id="MobiDB-lite"/>
    </source>
</evidence>
<dbReference type="AlphaFoldDB" id="A0A1Q9F4W1"/>
<dbReference type="EMBL" id="LSRX01000011">
    <property type="protein sequence ID" value="OLQ14734.1"/>
    <property type="molecule type" value="Genomic_DNA"/>
</dbReference>